<dbReference type="SUPFAM" id="SSF53098">
    <property type="entry name" value="Ribonuclease H-like"/>
    <property type="match status" value="1"/>
</dbReference>
<dbReference type="InterPro" id="IPR052035">
    <property type="entry name" value="ZnF_BED_domain_contain"/>
</dbReference>
<gene>
    <name evidence="2" type="ORF">U9M48_001751</name>
</gene>
<dbReference type="InterPro" id="IPR012337">
    <property type="entry name" value="RNaseH-like_sf"/>
</dbReference>
<keyword evidence="3" id="KW-1185">Reference proteome</keyword>
<dbReference type="PANTHER" id="PTHR46481">
    <property type="entry name" value="ZINC FINGER BED DOMAIN-CONTAINING PROTEIN 4"/>
    <property type="match status" value="1"/>
</dbReference>
<name>A0AAQ3SIJ3_PASNO</name>
<evidence type="ECO:0000313" key="3">
    <source>
        <dbReference type="Proteomes" id="UP001341281"/>
    </source>
</evidence>
<proteinExistence type="predicted"/>
<accession>A0AAQ3SIJ3</accession>
<dbReference type="EMBL" id="CP144745">
    <property type="protein sequence ID" value="WVZ50505.1"/>
    <property type="molecule type" value="Genomic_DNA"/>
</dbReference>
<dbReference type="Proteomes" id="UP001341281">
    <property type="component" value="Chromosome 01"/>
</dbReference>
<feature type="region of interest" description="Disordered" evidence="1">
    <location>
        <begin position="1"/>
        <end position="28"/>
    </location>
</feature>
<dbReference type="AlphaFoldDB" id="A0AAQ3SIJ3"/>
<organism evidence="2 3">
    <name type="scientific">Paspalum notatum var. saurae</name>
    <dbReference type="NCBI Taxonomy" id="547442"/>
    <lineage>
        <taxon>Eukaryota</taxon>
        <taxon>Viridiplantae</taxon>
        <taxon>Streptophyta</taxon>
        <taxon>Embryophyta</taxon>
        <taxon>Tracheophyta</taxon>
        <taxon>Spermatophyta</taxon>
        <taxon>Magnoliopsida</taxon>
        <taxon>Liliopsida</taxon>
        <taxon>Poales</taxon>
        <taxon>Poaceae</taxon>
        <taxon>PACMAD clade</taxon>
        <taxon>Panicoideae</taxon>
        <taxon>Andropogonodae</taxon>
        <taxon>Paspaleae</taxon>
        <taxon>Paspalinae</taxon>
        <taxon>Paspalum</taxon>
    </lineage>
</organism>
<reference evidence="2 3" key="1">
    <citation type="submission" date="2024-02" db="EMBL/GenBank/DDBJ databases">
        <title>High-quality chromosome-scale genome assembly of Pensacola bahiagrass (Paspalum notatum Flugge var. saurae).</title>
        <authorList>
            <person name="Vega J.M."/>
            <person name="Podio M."/>
            <person name="Orjuela J."/>
            <person name="Siena L.A."/>
            <person name="Pessino S.C."/>
            <person name="Combes M.C."/>
            <person name="Mariac C."/>
            <person name="Albertini E."/>
            <person name="Pupilli F."/>
            <person name="Ortiz J.P.A."/>
            <person name="Leblanc O."/>
        </authorList>
    </citation>
    <scope>NUCLEOTIDE SEQUENCE [LARGE SCALE GENOMIC DNA]</scope>
    <source>
        <strain evidence="2">R1</strain>
        <tissue evidence="2">Leaf</tissue>
    </source>
</reference>
<sequence>MDLDPAAEEEERRLEDHNEEEDARAFMGFGDTHGDPIELDGVPVSDPGTGTGSTDLEAGSSAAGAAQLTNVVNGKTVRIGAVCKYCKSNLSAKSGNGTCHLLRHNCTAKQAFERSGQVQSVLKMNASGKLQHWQYSPAVARTELCRLIARDDLPLWHGSTDAFQDYINRAHNPRFVHVSRQTIARDMIKLYNDHKLNLIDALKTDVPSVCLTSDIWAGKAKEDYLSVVAHFVNSKWELEKRLLGLRLMDGKHSGVNIANLVATVIDDYALTDKVFAITLDNASSNNTAMKYLRPFLSGYLGVPASVVLEIPNDDDTPSDDDLSSMFLHQRCCCHVINLGVKAGLDPLKAYIDDFKTAITLLNASNQRIVAYKSYCMSMAVRPRKFGVDMDVRWNSTYLMLKHLVPYKSTFSVFIKTQYPLNRDGTPLLTNNHWIVAEKILSFLELFYDSTVALA</sequence>
<dbReference type="PANTHER" id="PTHR46481:SF5">
    <property type="entry name" value="OS08G0393150 PROTEIN"/>
    <property type="match status" value="1"/>
</dbReference>
<protein>
    <submittedName>
        <fullName evidence="2">Uncharacterized protein</fullName>
    </submittedName>
</protein>
<evidence type="ECO:0000313" key="2">
    <source>
        <dbReference type="EMBL" id="WVZ50505.1"/>
    </source>
</evidence>
<evidence type="ECO:0000256" key="1">
    <source>
        <dbReference type="SAM" id="MobiDB-lite"/>
    </source>
</evidence>
<feature type="non-terminal residue" evidence="2">
    <location>
        <position position="454"/>
    </location>
</feature>